<evidence type="ECO:0000313" key="3">
    <source>
        <dbReference type="Proteomes" id="UP000253728"/>
    </source>
</evidence>
<keyword evidence="1" id="KW-0812">Transmembrane</keyword>
<evidence type="ECO:0000313" key="2">
    <source>
        <dbReference type="EMBL" id="SSZ30362.1"/>
    </source>
</evidence>
<dbReference type="EMBL" id="UFSP01000004">
    <property type="protein sequence ID" value="SSZ30362.1"/>
    <property type="molecule type" value="Genomic_DNA"/>
</dbReference>
<evidence type="ECO:0000256" key="1">
    <source>
        <dbReference type="SAM" id="Phobius"/>
    </source>
</evidence>
<reference evidence="2 3" key="1">
    <citation type="submission" date="2018-06" db="EMBL/GenBank/DDBJ databases">
        <authorList>
            <consortium name="Pathogen Informatics"/>
            <person name="Doyle S."/>
        </authorList>
    </citation>
    <scope>NUCLEOTIDE SEQUENCE [LARGE SCALE GENOMIC DNA]</scope>
    <source>
        <strain evidence="2 3">NCTC5908</strain>
    </source>
</reference>
<feature type="transmembrane region" description="Helical" evidence="1">
    <location>
        <begin position="6"/>
        <end position="24"/>
    </location>
</feature>
<accession>A0A336NBU1</accession>
<name>A0A336NBU1_AGGAP</name>
<protein>
    <submittedName>
        <fullName evidence="2">Uncharacterized protein</fullName>
    </submittedName>
</protein>
<gene>
    <name evidence="2" type="ORF">NCTC5908_02189</name>
</gene>
<keyword evidence="1" id="KW-1133">Transmembrane helix</keyword>
<organism evidence="2 3">
    <name type="scientific">Aggregatibacter aphrophilus</name>
    <name type="common">Haemophilus aphrophilus</name>
    <dbReference type="NCBI Taxonomy" id="732"/>
    <lineage>
        <taxon>Bacteria</taxon>
        <taxon>Pseudomonadati</taxon>
        <taxon>Pseudomonadota</taxon>
        <taxon>Gammaproteobacteria</taxon>
        <taxon>Pasteurellales</taxon>
        <taxon>Pasteurellaceae</taxon>
        <taxon>Aggregatibacter</taxon>
    </lineage>
</organism>
<proteinExistence type="predicted"/>
<dbReference type="Proteomes" id="UP000253728">
    <property type="component" value="Unassembled WGS sequence"/>
</dbReference>
<dbReference type="AlphaFoldDB" id="A0A336NBU1"/>
<sequence>MNYLFYAVLFMGALLLIVTLSSWFSTKRKINQYDASVSRTESFIKGIKIELLCGTTISVASRAILEI</sequence>
<keyword evidence="1" id="KW-0472">Membrane</keyword>